<dbReference type="InterPro" id="IPR006093">
    <property type="entry name" value="Oxy_OxRdtase_FAD_BS"/>
</dbReference>
<dbReference type="GO" id="GO:0019139">
    <property type="term" value="F:cytokinin dehydrogenase activity"/>
    <property type="evidence" value="ECO:0007669"/>
    <property type="project" value="UniProtKB-EC"/>
</dbReference>
<evidence type="ECO:0000256" key="1">
    <source>
        <dbReference type="ARBA" id="ARBA00001974"/>
    </source>
</evidence>
<dbReference type="PANTHER" id="PTHR13878:SF115">
    <property type="entry name" value="CYTOKININ DEHYDROGENASE"/>
    <property type="match status" value="1"/>
</dbReference>
<evidence type="ECO:0000256" key="2">
    <source>
        <dbReference type="ARBA" id="ARBA00005466"/>
    </source>
</evidence>
<dbReference type="PANTHER" id="PTHR13878">
    <property type="entry name" value="GULONOLACTONE OXIDASE"/>
    <property type="match status" value="1"/>
</dbReference>
<dbReference type="PROSITE" id="PS00862">
    <property type="entry name" value="OX2_COVAL_FAD"/>
    <property type="match status" value="1"/>
</dbReference>
<dbReference type="InterPro" id="IPR050432">
    <property type="entry name" value="FAD-linked_Oxidoreductases_BP"/>
</dbReference>
<dbReference type="SUPFAM" id="SSF56176">
    <property type="entry name" value="FAD-binding/transporter-associated domain-like"/>
    <property type="match status" value="1"/>
</dbReference>
<dbReference type="PROSITE" id="PS51387">
    <property type="entry name" value="FAD_PCMH"/>
    <property type="match status" value="1"/>
</dbReference>
<gene>
    <name evidence="7" type="primary">CKX3_6</name>
    <name evidence="7" type="ORF">PIB30_046250</name>
</gene>
<comment type="similarity">
    <text evidence="2">Belongs to the oxygen-dependent FAD-linked oxidoreductase family.</text>
</comment>
<dbReference type="InterPro" id="IPR036318">
    <property type="entry name" value="FAD-bd_PCMH-like_sf"/>
</dbReference>
<feature type="non-terminal residue" evidence="7">
    <location>
        <position position="189"/>
    </location>
</feature>
<dbReference type="EMBL" id="JASCZI010151322">
    <property type="protein sequence ID" value="MED6172024.1"/>
    <property type="molecule type" value="Genomic_DNA"/>
</dbReference>
<keyword evidence="8" id="KW-1185">Reference proteome</keyword>
<dbReference type="Gene3D" id="3.30.465.10">
    <property type="match status" value="1"/>
</dbReference>
<name>A0ABU6VES9_9FABA</name>
<comment type="caution">
    <text evidence="7">The sequence shown here is derived from an EMBL/GenBank/DDBJ whole genome shotgun (WGS) entry which is preliminary data.</text>
</comment>
<evidence type="ECO:0000256" key="4">
    <source>
        <dbReference type="ARBA" id="ARBA00022827"/>
    </source>
</evidence>
<dbReference type="InterPro" id="IPR006094">
    <property type="entry name" value="Oxid_FAD_bind_N"/>
</dbReference>
<evidence type="ECO:0000256" key="5">
    <source>
        <dbReference type="ARBA" id="ARBA00023002"/>
    </source>
</evidence>
<dbReference type="Proteomes" id="UP001341840">
    <property type="component" value="Unassembled WGS sequence"/>
</dbReference>
<keyword evidence="4" id="KW-0274">FAD</keyword>
<dbReference type="Pfam" id="PF01565">
    <property type="entry name" value="FAD_binding_4"/>
    <property type="match status" value="1"/>
</dbReference>
<dbReference type="InterPro" id="IPR016167">
    <property type="entry name" value="FAD-bd_PCMH_sub1"/>
</dbReference>
<dbReference type="EC" id="1.5.99.12" evidence="7"/>
<feature type="domain" description="FAD-binding PCMH-type" evidence="6">
    <location>
        <begin position="49"/>
        <end position="189"/>
    </location>
</feature>
<keyword evidence="3" id="KW-0285">Flavoprotein</keyword>
<evidence type="ECO:0000259" key="6">
    <source>
        <dbReference type="PROSITE" id="PS51387"/>
    </source>
</evidence>
<proteinExistence type="inferred from homology"/>
<dbReference type="InterPro" id="IPR016169">
    <property type="entry name" value="FAD-bd_PCMH_sub2"/>
</dbReference>
<keyword evidence="5 7" id="KW-0560">Oxidoreductase</keyword>
<sequence>MVTHAEVAKGVRAKRKALSLLEPPREIAQRLLRDPLSISLASTDYGHIIHLNPTAILAPISVTDISTLIKFSNSLPIPFEIAARGQGHSVHGQSMTRDGVVVNMTALKAEKEVVIVSDGGALGPYADVGGQHIWIDVLHEALKHGLTPLSWTDYLYLSVGGTLSNAGISGQTFRFGPQISNVHQLQVIT</sequence>
<reference evidence="7 8" key="1">
    <citation type="journal article" date="2023" name="Plants (Basel)">
        <title>Bridging the Gap: Combining Genomics and Transcriptomics Approaches to Understand Stylosanthes scabra, an Orphan Legume from the Brazilian Caatinga.</title>
        <authorList>
            <person name="Ferreira-Neto J.R.C."/>
            <person name="da Silva M.D."/>
            <person name="Binneck E."/>
            <person name="de Melo N.F."/>
            <person name="da Silva R.H."/>
            <person name="de Melo A.L.T.M."/>
            <person name="Pandolfi V."/>
            <person name="Bustamante F.O."/>
            <person name="Brasileiro-Vidal A.C."/>
            <person name="Benko-Iseppon A.M."/>
        </authorList>
    </citation>
    <scope>NUCLEOTIDE SEQUENCE [LARGE SCALE GENOMIC DNA]</scope>
    <source>
        <tissue evidence="7">Leaves</tissue>
    </source>
</reference>
<accession>A0ABU6VES9</accession>
<evidence type="ECO:0000313" key="8">
    <source>
        <dbReference type="Proteomes" id="UP001341840"/>
    </source>
</evidence>
<evidence type="ECO:0000313" key="7">
    <source>
        <dbReference type="EMBL" id="MED6172024.1"/>
    </source>
</evidence>
<dbReference type="Gene3D" id="3.30.43.10">
    <property type="entry name" value="Uridine Diphospho-n-acetylenolpyruvylglucosamine Reductase, domain 2"/>
    <property type="match status" value="1"/>
</dbReference>
<evidence type="ECO:0000256" key="3">
    <source>
        <dbReference type="ARBA" id="ARBA00022630"/>
    </source>
</evidence>
<organism evidence="7 8">
    <name type="scientific">Stylosanthes scabra</name>
    <dbReference type="NCBI Taxonomy" id="79078"/>
    <lineage>
        <taxon>Eukaryota</taxon>
        <taxon>Viridiplantae</taxon>
        <taxon>Streptophyta</taxon>
        <taxon>Embryophyta</taxon>
        <taxon>Tracheophyta</taxon>
        <taxon>Spermatophyta</taxon>
        <taxon>Magnoliopsida</taxon>
        <taxon>eudicotyledons</taxon>
        <taxon>Gunneridae</taxon>
        <taxon>Pentapetalae</taxon>
        <taxon>rosids</taxon>
        <taxon>fabids</taxon>
        <taxon>Fabales</taxon>
        <taxon>Fabaceae</taxon>
        <taxon>Papilionoideae</taxon>
        <taxon>50 kb inversion clade</taxon>
        <taxon>dalbergioids sensu lato</taxon>
        <taxon>Dalbergieae</taxon>
        <taxon>Pterocarpus clade</taxon>
        <taxon>Stylosanthes</taxon>
    </lineage>
</organism>
<dbReference type="InterPro" id="IPR016166">
    <property type="entry name" value="FAD-bd_PCMH"/>
</dbReference>
<comment type="cofactor">
    <cofactor evidence="1">
        <name>FAD</name>
        <dbReference type="ChEBI" id="CHEBI:57692"/>
    </cofactor>
</comment>
<protein>
    <submittedName>
        <fullName evidence="7">Cytokinin dehydrogenase</fullName>
        <ecNumber evidence="7">1.5.99.12</ecNumber>
    </submittedName>
</protein>